<comment type="caution">
    <text evidence="1">The sequence shown here is derived from an EMBL/GenBank/DDBJ whole genome shotgun (WGS) entry which is preliminary data.</text>
</comment>
<proteinExistence type="predicted"/>
<dbReference type="PANTHER" id="PTHR10629:SF50">
    <property type="entry name" value="DNA (CYTOSINE-5)-METHYLTRANSFERASE CMT3"/>
    <property type="match status" value="1"/>
</dbReference>
<protein>
    <submittedName>
        <fullName evidence="1">DNA (Cytosine-5)-methyltransferase CMT3 isoform X1</fullName>
    </submittedName>
</protein>
<dbReference type="GO" id="GO:0003886">
    <property type="term" value="F:DNA (cytosine-5-)-methyltransferase activity"/>
    <property type="evidence" value="ECO:0007669"/>
    <property type="project" value="TreeGrafter"/>
</dbReference>
<reference evidence="1" key="1">
    <citation type="journal article" date="2019" name="Sci. Rep.">
        <title>Draft genome of Tanacetum cinerariifolium, the natural source of mosquito coil.</title>
        <authorList>
            <person name="Yamashiro T."/>
            <person name="Shiraishi A."/>
            <person name="Satake H."/>
            <person name="Nakayama K."/>
        </authorList>
    </citation>
    <scope>NUCLEOTIDE SEQUENCE</scope>
</reference>
<evidence type="ECO:0000313" key="1">
    <source>
        <dbReference type="EMBL" id="GFA67526.1"/>
    </source>
</evidence>
<sequence length="174" mass="19293">MASSDTLLSSIPSIVVECDSIVVCELLLGLQPWQGNLDVSRIPSFAIMLVGAAVTGEGWSSVATPVSWYGSRKVGLRLQPWRLFDVKLQNAIAARKPKEESRKRRNKFRFGLTGRLGGCLGGYCGIVSTVVTRPQPHNQAILHRVQGRVLTIRENARVQGFPDYYKLFGPVRER</sequence>
<dbReference type="AlphaFoldDB" id="A0A699K3P9"/>
<dbReference type="GO" id="GO:0005634">
    <property type="term" value="C:nucleus"/>
    <property type="evidence" value="ECO:0007669"/>
    <property type="project" value="TreeGrafter"/>
</dbReference>
<dbReference type="SUPFAM" id="SSF53335">
    <property type="entry name" value="S-adenosyl-L-methionine-dependent methyltransferases"/>
    <property type="match status" value="1"/>
</dbReference>
<dbReference type="GO" id="GO:0003677">
    <property type="term" value="F:DNA binding"/>
    <property type="evidence" value="ECO:0007669"/>
    <property type="project" value="TreeGrafter"/>
</dbReference>
<dbReference type="GO" id="GO:0044027">
    <property type="term" value="P:negative regulation of gene expression via chromosomal CpG island methylation"/>
    <property type="evidence" value="ECO:0007669"/>
    <property type="project" value="TreeGrafter"/>
</dbReference>
<name>A0A699K3P9_TANCI</name>
<keyword evidence="1" id="KW-0808">Transferase</keyword>
<dbReference type="PANTHER" id="PTHR10629">
    <property type="entry name" value="CYTOSINE-SPECIFIC METHYLTRANSFERASE"/>
    <property type="match status" value="1"/>
</dbReference>
<dbReference type="GO" id="GO:0032259">
    <property type="term" value="P:methylation"/>
    <property type="evidence" value="ECO:0007669"/>
    <property type="project" value="UniProtKB-KW"/>
</dbReference>
<organism evidence="1">
    <name type="scientific">Tanacetum cinerariifolium</name>
    <name type="common">Dalmatian daisy</name>
    <name type="synonym">Chrysanthemum cinerariifolium</name>
    <dbReference type="NCBI Taxonomy" id="118510"/>
    <lineage>
        <taxon>Eukaryota</taxon>
        <taxon>Viridiplantae</taxon>
        <taxon>Streptophyta</taxon>
        <taxon>Embryophyta</taxon>
        <taxon>Tracheophyta</taxon>
        <taxon>Spermatophyta</taxon>
        <taxon>Magnoliopsida</taxon>
        <taxon>eudicotyledons</taxon>
        <taxon>Gunneridae</taxon>
        <taxon>Pentapetalae</taxon>
        <taxon>asterids</taxon>
        <taxon>campanulids</taxon>
        <taxon>Asterales</taxon>
        <taxon>Asteraceae</taxon>
        <taxon>Asteroideae</taxon>
        <taxon>Anthemideae</taxon>
        <taxon>Anthemidinae</taxon>
        <taxon>Tanacetum</taxon>
    </lineage>
</organism>
<dbReference type="Gene3D" id="3.90.120.10">
    <property type="entry name" value="DNA Methylase, subunit A, domain 2"/>
    <property type="match status" value="1"/>
</dbReference>
<gene>
    <name evidence="1" type="ORF">Tci_639498</name>
</gene>
<dbReference type="InterPro" id="IPR050390">
    <property type="entry name" value="C5-Methyltransferase"/>
</dbReference>
<dbReference type="EMBL" id="BKCJ010466751">
    <property type="protein sequence ID" value="GFA67526.1"/>
    <property type="molecule type" value="Genomic_DNA"/>
</dbReference>
<keyword evidence="1" id="KW-0489">Methyltransferase</keyword>
<accession>A0A699K3P9</accession>
<dbReference type="InterPro" id="IPR029063">
    <property type="entry name" value="SAM-dependent_MTases_sf"/>
</dbReference>